<protein>
    <submittedName>
        <fullName evidence="1">DUF4261 domain-containing protein</fullName>
    </submittedName>
</protein>
<dbReference type="Pfam" id="PF14080">
    <property type="entry name" value="DUF4261"/>
    <property type="match status" value="1"/>
</dbReference>
<dbReference type="EMBL" id="ABMIIH010000003">
    <property type="protein sequence ID" value="ELD5186494.1"/>
    <property type="molecule type" value="Genomic_DNA"/>
</dbReference>
<dbReference type="RefSeq" id="WP_052854058.1">
    <property type="nucleotide sequence ID" value="NZ_CUME01000004.1"/>
</dbReference>
<evidence type="ECO:0000313" key="1">
    <source>
        <dbReference type="EMBL" id="ELD5186494.1"/>
    </source>
</evidence>
<gene>
    <name evidence="1" type="ORF">QQI97_000635</name>
</gene>
<sequence>MTIDLNHNFTSFVLLDEVDFNFSELKSILEDKFNIKIADENFTKEGVIFSYENMLITLNLIKNPIPNHEAEYYANFNFMWKDALEQTKKHKAHLLIAVLSQDQSKLEQAKMFTKIAALCLDNKHALGFYTGAVVLEPSFYIENAKMLDDNCLPVYNWIYVSVYPSENGVNAYTYGLRNFDKLELEVCDLNIEEKELFFCIYDIVLHILTYDINLKDKDILKFEDGKEIKFIKSQGISVENESLKIIFLSFTFTSQF</sequence>
<proteinExistence type="predicted"/>
<evidence type="ECO:0000313" key="2">
    <source>
        <dbReference type="Proteomes" id="UP001183411"/>
    </source>
</evidence>
<organism evidence="1 2">
    <name type="scientific">Campylobacter jejuni</name>
    <dbReference type="NCBI Taxonomy" id="197"/>
    <lineage>
        <taxon>Bacteria</taxon>
        <taxon>Pseudomonadati</taxon>
        <taxon>Campylobacterota</taxon>
        <taxon>Epsilonproteobacteria</taxon>
        <taxon>Campylobacterales</taxon>
        <taxon>Campylobacteraceae</taxon>
        <taxon>Campylobacter</taxon>
    </lineage>
</organism>
<accession>A0AAD2UUL6</accession>
<name>A0AAD2UUL6_CAMJU</name>
<dbReference type="AlphaFoldDB" id="A0AAD2UUL6"/>
<reference evidence="1" key="1">
    <citation type="submission" date="2023-06" db="EMBL/GenBank/DDBJ databases">
        <authorList>
            <consortium name="PulseNet: The National Subtyping Network for Foodborne Disease Surveillance"/>
        </authorList>
    </citation>
    <scope>NUCLEOTIDE SEQUENCE</scope>
    <source>
        <strain evidence="1">PNUSAC035917</strain>
    </source>
</reference>
<dbReference type="Proteomes" id="UP001183411">
    <property type="component" value="Unassembled WGS sequence"/>
</dbReference>
<comment type="caution">
    <text evidence="1">The sequence shown here is derived from an EMBL/GenBank/DDBJ whole genome shotgun (WGS) entry which is preliminary data.</text>
</comment>
<dbReference type="InterPro" id="IPR025357">
    <property type="entry name" value="DUF4261"/>
</dbReference>